<gene>
    <name evidence="1" type="ORF">CgunFtcFv8_011328</name>
</gene>
<dbReference type="AlphaFoldDB" id="A0AAN8D9L5"/>
<name>A0AAN8D9L5_CHAGU</name>
<organism evidence="1 2">
    <name type="scientific">Champsocephalus gunnari</name>
    <name type="common">Mackerel icefish</name>
    <dbReference type="NCBI Taxonomy" id="52237"/>
    <lineage>
        <taxon>Eukaryota</taxon>
        <taxon>Metazoa</taxon>
        <taxon>Chordata</taxon>
        <taxon>Craniata</taxon>
        <taxon>Vertebrata</taxon>
        <taxon>Euteleostomi</taxon>
        <taxon>Actinopterygii</taxon>
        <taxon>Neopterygii</taxon>
        <taxon>Teleostei</taxon>
        <taxon>Neoteleostei</taxon>
        <taxon>Acanthomorphata</taxon>
        <taxon>Eupercaria</taxon>
        <taxon>Perciformes</taxon>
        <taxon>Notothenioidei</taxon>
        <taxon>Channichthyidae</taxon>
        <taxon>Champsocephalus</taxon>
    </lineage>
</organism>
<keyword evidence="2" id="KW-1185">Reference proteome</keyword>
<dbReference type="Proteomes" id="UP001331515">
    <property type="component" value="Unassembled WGS sequence"/>
</dbReference>
<evidence type="ECO:0000313" key="1">
    <source>
        <dbReference type="EMBL" id="KAK5916335.1"/>
    </source>
</evidence>
<accession>A0AAN8D9L5</accession>
<proteinExistence type="predicted"/>
<sequence>MNCRAFPVQCDLHFQHNHGAFSSDHVEGFTMDTFVTETLTAWQLENLIDTFKDQEVDEESFRLLDAIASLIPNTGHRVKFQKCHKELENCHCH</sequence>
<comment type="caution">
    <text evidence="1">The sequence shown here is derived from an EMBL/GenBank/DDBJ whole genome shotgun (WGS) entry which is preliminary data.</text>
</comment>
<reference evidence="1 2" key="1">
    <citation type="journal article" date="2023" name="Mol. Biol. Evol.">
        <title>Genomics of Secondarily Temperate Adaptation in the Only Non-Antarctic Icefish.</title>
        <authorList>
            <person name="Rivera-Colon A.G."/>
            <person name="Rayamajhi N."/>
            <person name="Minhas B.F."/>
            <person name="Madrigal G."/>
            <person name="Bilyk K.T."/>
            <person name="Yoon V."/>
            <person name="Hune M."/>
            <person name="Gregory S."/>
            <person name="Cheng C.H.C."/>
            <person name="Catchen J.M."/>
        </authorList>
    </citation>
    <scope>NUCLEOTIDE SEQUENCE [LARGE SCALE GENOMIC DNA]</scope>
    <source>
        <tissue evidence="1">White muscle</tissue>
    </source>
</reference>
<dbReference type="EMBL" id="JAURVH010001526">
    <property type="protein sequence ID" value="KAK5916335.1"/>
    <property type="molecule type" value="Genomic_DNA"/>
</dbReference>
<evidence type="ECO:0000313" key="2">
    <source>
        <dbReference type="Proteomes" id="UP001331515"/>
    </source>
</evidence>
<protein>
    <submittedName>
        <fullName evidence="1">Uncharacterized protein</fullName>
    </submittedName>
</protein>